<comment type="function">
    <text evidence="7">Suppresses food intake, delays gastric emptying and decreases heat-induced edema. Might represent an endogenous ligand for maintaining homeostasis after stress.</text>
</comment>
<evidence type="ECO:0000256" key="7">
    <source>
        <dbReference type="ARBA" id="ARBA00025160"/>
    </source>
</evidence>
<organism evidence="11 12">
    <name type="scientific">Bos mutus grunniens</name>
    <name type="common">Wild yak</name>
    <name type="synonym">Bos grunniens</name>
    <dbReference type="NCBI Taxonomy" id="30521"/>
    <lineage>
        <taxon>Eukaryota</taxon>
        <taxon>Metazoa</taxon>
        <taxon>Chordata</taxon>
        <taxon>Craniata</taxon>
        <taxon>Vertebrata</taxon>
        <taxon>Euteleostomi</taxon>
        <taxon>Mammalia</taxon>
        <taxon>Eutheria</taxon>
        <taxon>Laurasiatheria</taxon>
        <taxon>Artiodactyla</taxon>
        <taxon>Ruminantia</taxon>
        <taxon>Pecora</taxon>
        <taxon>Bovidae</taxon>
        <taxon>Bovinae</taxon>
        <taxon>Bos</taxon>
    </lineage>
</organism>
<evidence type="ECO:0000256" key="9">
    <source>
        <dbReference type="SAM" id="Phobius"/>
    </source>
</evidence>
<comment type="similarity">
    <text evidence="2">Belongs to the sauvagine/corticotropin-releasing factor/urotensin I family.</text>
</comment>
<protein>
    <recommendedName>
        <fullName evidence="10">Corticotropin-releasing factor domain-containing protein</fullName>
    </recommendedName>
</protein>
<feature type="region of interest" description="Disordered" evidence="8">
    <location>
        <begin position="314"/>
        <end position="343"/>
    </location>
</feature>
<keyword evidence="4" id="KW-0964">Secreted</keyword>
<dbReference type="Ensembl" id="ENSBGRT00000039470.1">
    <property type="protein sequence ID" value="ENSBGRP00000034140.1"/>
    <property type="gene ID" value="ENSBGRG00000021394.1"/>
</dbReference>
<feature type="domain" description="Corticotropin-releasing factor" evidence="10">
    <location>
        <begin position="345"/>
        <end position="381"/>
    </location>
</feature>
<dbReference type="InterPro" id="IPR024270">
    <property type="entry name" value="Urocortin_II/III"/>
</dbReference>
<keyword evidence="12" id="KW-1185">Reference proteome</keyword>
<keyword evidence="9" id="KW-0472">Membrane</keyword>
<reference evidence="11" key="1">
    <citation type="submission" date="2019-05" db="EMBL/GenBank/DDBJ databases">
        <authorList>
            <person name="Zhang S."/>
            <person name="Liu J."/>
        </authorList>
    </citation>
    <scope>NUCLEOTIDE SEQUENCE [LARGE SCALE GENOMIC DNA]</scope>
</reference>
<dbReference type="InterPro" id="IPR000187">
    <property type="entry name" value="CRF"/>
</dbReference>
<dbReference type="GO" id="GO:0007189">
    <property type="term" value="P:adenylate cyclase-activating G protein-coupled receptor signaling pathway"/>
    <property type="evidence" value="ECO:0007669"/>
    <property type="project" value="TreeGrafter"/>
</dbReference>
<accession>A0A8B9YF84</accession>
<dbReference type="GO" id="GO:0009755">
    <property type="term" value="P:hormone-mediated signaling pathway"/>
    <property type="evidence" value="ECO:0007669"/>
    <property type="project" value="TreeGrafter"/>
</dbReference>
<dbReference type="PANTHER" id="PTHR17575:SF0">
    <property type="entry name" value="UROCORTIN-2"/>
    <property type="match status" value="1"/>
</dbReference>
<dbReference type="GO" id="GO:0005179">
    <property type="term" value="F:hormone activity"/>
    <property type="evidence" value="ECO:0007669"/>
    <property type="project" value="UniProtKB-KW"/>
</dbReference>
<keyword evidence="9" id="KW-1133">Transmembrane helix</keyword>
<sequence>MNHGWGAASSQINGPRSGWRSRPVQRSTAWHSSPQRRLLLVSLGSGDGQDRWGRVDLGFGSVEVSGLRCPGTSDCFLVSRTPIPACLSVPWICNMLSRANLRLPLGHSVSLFASVFPSHCLFFFRSPSILLHPPLIHLHLFLPLPALSCSCSSSPPPRHLSVSLKYIHIQIYLWLSVSGSLHLFVHLCPILFLTLSIPPTPSLPGSVSVFSVSLWLSLCPFISASVPLPLAWLLSLSLCFPHLLSAICLCPWATANQSPCLEPVFSLQPDYTMTRWALLTLMVLTLGRTLLVPATPTPGFQLLPQNFPQATACPVTSESPSGSTTAPSAAWGRPSPDPHTGPRITLSLDVPLGLLQILLEQARARAVREQAAANARILAQVGRR</sequence>
<keyword evidence="6" id="KW-0732">Signal</keyword>
<comment type="subunit">
    <text evidence="3">Binds with high affinity to CRF receptors 2-alpha and 2-beta.</text>
</comment>
<keyword evidence="5" id="KW-0372">Hormone</keyword>
<name>A0A8B9YF84_BOSMU</name>
<dbReference type="GO" id="GO:0031669">
    <property type="term" value="P:cellular response to nutrient levels"/>
    <property type="evidence" value="ECO:0007669"/>
    <property type="project" value="TreeGrafter"/>
</dbReference>
<evidence type="ECO:0000256" key="1">
    <source>
        <dbReference type="ARBA" id="ARBA00004613"/>
    </source>
</evidence>
<dbReference type="GO" id="GO:0051431">
    <property type="term" value="F:corticotropin-releasing hormone receptor 2 binding"/>
    <property type="evidence" value="ECO:0007669"/>
    <property type="project" value="InterPro"/>
</dbReference>
<keyword evidence="9" id="KW-0812">Transmembrane</keyword>
<dbReference type="Pfam" id="PF00473">
    <property type="entry name" value="CRF"/>
    <property type="match status" value="1"/>
</dbReference>
<evidence type="ECO:0000256" key="8">
    <source>
        <dbReference type="SAM" id="MobiDB-lite"/>
    </source>
</evidence>
<evidence type="ECO:0000256" key="2">
    <source>
        <dbReference type="ARBA" id="ARBA00009287"/>
    </source>
</evidence>
<evidence type="ECO:0000256" key="5">
    <source>
        <dbReference type="ARBA" id="ARBA00022702"/>
    </source>
</evidence>
<proteinExistence type="inferred from homology"/>
<evidence type="ECO:0000256" key="4">
    <source>
        <dbReference type="ARBA" id="ARBA00022525"/>
    </source>
</evidence>
<feature type="compositionally biased region" description="Low complexity" evidence="8">
    <location>
        <begin position="316"/>
        <end position="330"/>
    </location>
</feature>
<reference evidence="11" key="2">
    <citation type="submission" date="2025-08" db="UniProtKB">
        <authorList>
            <consortium name="Ensembl"/>
        </authorList>
    </citation>
    <scope>IDENTIFICATION</scope>
</reference>
<dbReference type="AlphaFoldDB" id="A0A8B9YF84"/>
<dbReference type="Proteomes" id="UP000694520">
    <property type="component" value="Chromosome 22"/>
</dbReference>
<comment type="subcellular location">
    <subcellularLocation>
        <location evidence="1">Secreted</location>
    </subcellularLocation>
</comment>
<evidence type="ECO:0000313" key="12">
    <source>
        <dbReference type="Proteomes" id="UP000694520"/>
    </source>
</evidence>
<dbReference type="GO" id="GO:0007586">
    <property type="term" value="P:digestion"/>
    <property type="evidence" value="ECO:0007669"/>
    <property type="project" value="InterPro"/>
</dbReference>
<dbReference type="GO" id="GO:0005615">
    <property type="term" value="C:extracellular space"/>
    <property type="evidence" value="ECO:0007669"/>
    <property type="project" value="InterPro"/>
</dbReference>
<evidence type="ECO:0000259" key="10">
    <source>
        <dbReference type="Pfam" id="PF00473"/>
    </source>
</evidence>
<evidence type="ECO:0000256" key="6">
    <source>
        <dbReference type="ARBA" id="ARBA00022729"/>
    </source>
</evidence>
<dbReference type="GeneTree" id="ENSGT00940000160568"/>
<dbReference type="PANTHER" id="PTHR17575">
    <property type="entry name" value="UROCORTIN-2 AND 3"/>
    <property type="match status" value="1"/>
</dbReference>
<evidence type="ECO:0000256" key="3">
    <source>
        <dbReference type="ARBA" id="ARBA00011328"/>
    </source>
</evidence>
<feature type="region of interest" description="Disordered" evidence="8">
    <location>
        <begin position="1"/>
        <end position="30"/>
    </location>
</feature>
<evidence type="ECO:0000313" key="11">
    <source>
        <dbReference type="Ensembl" id="ENSBGRP00000034140.1"/>
    </source>
</evidence>
<reference evidence="11" key="3">
    <citation type="submission" date="2025-09" db="UniProtKB">
        <authorList>
            <consortium name="Ensembl"/>
        </authorList>
    </citation>
    <scope>IDENTIFICATION</scope>
</reference>
<feature type="transmembrane region" description="Helical" evidence="9">
    <location>
        <begin position="171"/>
        <end position="197"/>
    </location>
</feature>